<gene>
    <name evidence="1" type="ORF">PHYBLDRAFT_149658</name>
</gene>
<reference evidence="2" key="1">
    <citation type="submission" date="2015-06" db="EMBL/GenBank/DDBJ databases">
        <title>Expansion of signal transduction pathways in fungi by whole-genome duplication.</title>
        <authorList>
            <consortium name="DOE Joint Genome Institute"/>
            <person name="Corrochano L.M."/>
            <person name="Kuo A."/>
            <person name="Marcet-Houben M."/>
            <person name="Polaino S."/>
            <person name="Salamov A."/>
            <person name="Villalobos J.M."/>
            <person name="Alvarez M.I."/>
            <person name="Avalos J."/>
            <person name="Benito E.P."/>
            <person name="Benoit I."/>
            <person name="Burger G."/>
            <person name="Camino L.P."/>
            <person name="Canovas D."/>
            <person name="Cerda-Olmedo E."/>
            <person name="Cheng J.-F."/>
            <person name="Dominguez A."/>
            <person name="Elias M."/>
            <person name="Eslava A.P."/>
            <person name="Glaser F."/>
            <person name="Grimwood J."/>
            <person name="Gutierrez G."/>
            <person name="Heitman J."/>
            <person name="Henrissat B."/>
            <person name="Iturriaga E.A."/>
            <person name="Lang B.F."/>
            <person name="Lavin J.L."/>
            <person name="Lee S."/>
            <person name="Li W."/>
            <person name="Lindquist E."/>
            <person name="Lopez-Garcia S."/>
            <person name="Luque E.M."/>
            <person name="Marcos A.T."/>
            <person name="Martin J."/>
            <person name="McCluskey K."/>
            <person name="Medina H.R."/>
            <person name="Miralles-Duran A."/>
            <person name="Miyazaki A."/>
            <person name="Munoz-Torres E."/>
            <person name="Oguiza J.A."/>
            <person name="Ohm R."/>
            <person name="Olmedo M."/>
            <person name="Orejas M."/>
            <person name="Ortiz-Castellanos L."/>
            <person name="Pisabarro A.G."/>
            <person name="Rodriguez-Romero J."/>
            <person name="Ruiz-Herrera J."/>
            <person name="Ruiz-Vazquez R."/>
            <person name="Sanz C."/>
            <person name="Schackwitz W."/>
            <person name="Schmutz J."/>
            <person name="Shahriari M."/>
            <person name="Shelest E."/>
            <person name="Silva-Franco F."/>
            <person name="Soanes D."/>
            <person name="Syed K."/>
            <person name="Tagua V.G."/>
            <person name="Talbot N.J."/>
            <person name="Thon M."/>
            <person name="De vries R.P."/>
            <person name="Wiebenga A."/>
            <person name="Yadav J.S."/>
            <person name="Braun E.L."/>
            <person name="Baker S."/>
            <person name="Garre V."/>
            <person name="Horwitz B."/>
            <person name="Torres-Martinez S."/>
            <person name="Idnurm A."/>
            <person name="Herrera-Estrella A."/>
            <person name="Gabaldon T."/>
            <person name="Grigoriev I.V."/>
        </authorList>
    </citation>
    <scope>NUCLEOTIDE SEQUENCE [LARGE SCALE GENOMIC DNA]</scope>
    <source>
        <strain evidence="2">NRRL 1555(-)</strain>
    </source>
</reference>
<keyword evidence="2" id="KW-1185">Reference proteome</keyword>
<organism evidence="1 2">
    <name type="scientific">Phycomyces blakesleeanus (strain ATCC 8743b / DSM 1359 / FGSC 10004 / NBRC 33097 / NRRL 1555)</name>
    <dbReference type="NCBI Taxonomy" id="763407"/>
    <lineage>
        <taxon>Eukaryota</taxon>
        <taxon>Fungi</taxon>
        <taxon>Fungi incertae sedis</taxon>
        <taxon>Mucoromycota</taxon>
        <taxon>Mucoromycotina</taxon>
        <taxon>Mucoromycetes</taxon>
        <taxon>Mucorales</taxon>
        <taxon>Phycomycetaceae</taxon>
        <taxon>Phycomyces</taxon>
    </lineage>
</organism>
<proteinExistence type="predicted"/>
<dbReference type="OrthoDB" id="2268731at2759"/>
<sequence>MDYISYIPPSDYYIIDNESEEQIEDVAYQHGDIKKIINFDTITENLKTISIDDDKRKYKKYIPEKLAEGSTFVGWVVRAIQGILLDHFYVWIILLQSINNSFKSVACVVANIQ</sequence>
<protein>
    <submittedName>
        <fullName evidence="1">Uncharacterized protein</fullName>
    </submittedName>
</protein>
<accession>A0A167KZR9</accession>
<dbReference type="RefSeq" id="XP_018287296.1">
    <property type="nucleotide sequence ID" value="XM_018432314.1"/>
</dbReference>
<evidence type="ECO:0000313" key="1">
    <source>
        <dbReference type="EMBL" id="OAD69256.1"/>
    </source>
</evidence>
<dbReference type="Proteomes" id="UP000077315">
    <property type="component" value="Unassembled WGS sequence"/>
</dbReference>
<name>A0A167KZR9_PHYB8</name>
<dbReference type="EMBL" id="KV440992">
    <property type="protein sequence ID" value="OAD69256.1"/>
    <property type="molecule type" value="Genomic_DNA"/>
</dbReference>
<dbReference type="GeneID" id="28993220"/>
<dbReference type="AlphaFoldDB" id="A0A167KZR9"/>
<dbReference type="InParanoid" id="A0A167KZR9"/>
<evidence type="ECO:0000313" key="2">
    <source>
        <dbReference type="Proteomes" id="UP000077315"/>
    </source>
</evidence>
<dbReference type="VEuPathDB" id="FungiDB:PHYBLDRAFT_149658"/>